<feature type="region of interest" description="Disordered" evidence="6">
    <location>
        <begin position="444"/>
        <end position="484"/>
    </location>
</feature>
<dbReference type="SMART" id="SM00181">
    <property type="entry name" value="EGF"/>
    <property type="match status" value="3"/>
</dbReference>
<dbReference type="PROSITE" id="PS00022">
    <property type="entry name" value="EGF_1"/>
    <property type="match status" value="1"/>
</dbReference>
<evidence type="ECO:0000256" key="3">
    <source>
        <dbReference type="ARBA" id="ARBA00022737"/>
    </source>
</evidence>
<dbReference type="PANTHER" id="PTHR24039:SF52">
    <property type="entry name" value="EGF-LIKE DOMAIN-CONTAINING PROTEIN"/>
    <property type="match status" value="1"/>
</dbReference>
<name>A0AAW2HD85_9NEOP</name>
<dbReference type="InterPro" id="IPR000742">
    <property type="entry name" value="EGF"/>
</dbReference>
<evidence type="ECO:0000256" key="5">
    <source>
        <dbReference type="PROSITE-ProRule" id="PRU00076"/>
    </source>
</evidence>
<keyword evidence="2 8" id="KW-0732">Signal</keyword>
<keyword evidence="1 5" id="KW-0245">EGF-like domain</keyword>
<feature type="region of interest" description="Disordered" evidence="6">
    <location>
        <begin position="768"/>
        <end position="799"/>
    </location>
</feature>
<feature type="compositionally biased region" description="Basic and acidic residues" evidence="6">
    <location>
        <begin position="225"/>
        <end position="234"/>
    </location>
</feature>
<protein>
    <recommendedName>
        <fullName evidence="9">EGF-like domain-containing protein</fullName>
    </recommendedName>
</protein>
<feature type="domain" description="EGF-like" evidence="9">
    <location>
        <begin position="979"/>
        <end position="1018"/>
    </location>
</feature>
<dbReference type="InterPro" id="IPR049883">
    <property type="entry name" value="NOTCH1_EGF-like"/>
</dbReference>
<dbReference type="EMBL" id="JARGDH010000005">
    <property type="protein sequence ID" value="KAL0267627.1"/>
    <property type="molecule type" value="Genomic_DNA"/>
</dbReference>
<feature type="compositionally biased region" description="Pro residues" evidence="6">
    <location>
        <begin position="308"/>
        <end position="324"/>
    </location>
</feature>
<evidence type="ECO:0000256" key="4">
    <source>
        <dbReference type="ARBA" id="ARBA00023157"/>
    </source>
</evidence>
<evidence type="ECO:0000259" key="9">
    <source>
        <dbReference type="PROSITE" id="PS50026"/>
    </source>
</evidence>
<keyword evidence="7" id="KW-0472">Membrane</keyword>
<reference evidence="10" key="1">
    <citation type="journal article" date="2024" name="Gigascience">
        <title>Chromosome-level genome of the poultry shaft louse Menopon gallinae provides insight into the host-switching and adaptive evolution of parasitic lice.</title>
        <authorList>
            <person name="Xu Y."/>
            <person name="Ma L."/>
            <person name="Liu S."/>
            <person name="Liang Y."/>
            <person name="Liu Q."/>
            <person name="He Z."/>
            <person name="Tian L."/>
            <person name="Duan Y."/>
            <person name="Cai W."/>
            <person name="Li H."/>
            <person name="Song F."/>
        </authorList>
    </citation>
    <scope>NUCLEOTIDE SEQUENCE</scope>
    <source>
        <strain evidence="10">Cailab_2023a</strain>
    </source>
</reference>
<evidence type="ECO:0000256" key="7">
    <source>
        <dbReference type="SAM" id="Phobius"/>
    </source>
</evidence>
<evidence type="ECO:0000313" key="10">
    <source>
        <dbReference type="EMBL" id="KAL0267627.1"/>
    </source>
</evidence>
<feature type="region of interest" description="Disordered" evidence="6">
    <location>
        <begin position="598"/>
        <end position="619"/>
    </location>
</feature>
<proteinExistence type="predicted"/>
<dbReference type="PROSITE" id="PS00010">
    <property type="entry name" value="ASX_HYDROXYL"/>
    <property type="match status" value="1"/>
</dbReference>
<feature type="compositionally biased region" description="Basic and acidic residues" evidence="6">
    <location>
        <begin position="242"/>
        <end position="255"/>
    </location>
</feature>
<dbReference type="InterPro" id="IPR000152">
    <property type="entry name" value="EGF-type_Asp/Asn_hydroxyl_site"/>
</dbReference>
<dbReference type="GO" id="GO:0005509">
    <property type="term" value="F:calcium ion binding"/>
    <property type="evidence" value="ECO:0007669"/>
    <property type="project" value="InterPro"/>
</dbReference>
<feature type="domain" description="EGF-like" evidence="9">
    <location>
        <begin position="1028"/>
        <end position="1062"/>
    </location>
</feature>
<feature type="disulfide bond" evidence="5">
    <location>
        <begin position="1052"/>
        <end position="1061"/>
    </location>
</feature>
<feature type="transmembrane region" description="Helical" evidence="7">
    <location>
        <begin position="1067"/>
        <end position="1092"/>
    </location>
</feature>
<dbReference type="SUPFAM" id="SSF57184">
    <property type="entry name" value="Growth factor receptor domain"/>
    <property type="match status" value="1"/>
</dbReference>
<feature type="compositionally biased region" description="Basic and acidic residues" evidence="6">
    <location>
        <begin position="179"/>
        <end position="218"/>
    </location>
</feature>
<sequence>MAAKAVFTFGRKWKVHKASIGAAALLLLLIPLSAGSENPPVSSSQQNWNKKIDDKISVRVSESLRDTRTKSADVINEVVSDTTENDIVITPTEVIGNSSYEKITGSEEGGLKTTDGDFRREQRETEQGENDIGKSDFHGSRDYYEGIRPTKTADVRGEKIAKSAFPGEAEGVSMQRSRPRGEMPEKKSYKDDKRKIYGDAIKYPEKQRMGKNQVEKTLGKIAKIALDDVKRDAQETENSTEGIRKSRDEENRKASPDIQDIITGIVKILNGKTNSNHVEGSTIRPPRPTSTRINNRGPPRISDVPPLDFDPPPSFVPLPPPPPKRVPPPYPFDVPPSLPNIPLPPQPLKPGHSNLPSHPFIDGVPIPEIVVPGKPPKPEYDTISVSVPDNKKYPPLTVNATVKQPPPKNVTLAVETHIPSGSVIPLHTVLNETIEKEVTEKPGKNKIPLQKVPPINPNVANKTGNKRVRPRPPVRPRPVFNTTRTVPKPIKMKDTSVILNPSVEPEVNATVETKTTNTTEPPEPEIVTEVKAEEQNVTDAPTDLPLPEPSPSYNIIELTLSHNISHEVPVVMAEDDLPILLEPTVGIGEATPILESSVPELSSSSVEKSTPTLSSSRPTFATVETTHEYKVRPGIVLDDPEYKPVGHKHPIKSTRPIITAPPPPSHYGEIFDITVHAVQGPGGGEGSTAGRPFIYPVELDSGVIVHNGKVPNSDVSVITKPEEGQDFVSIDGKRTYINLFGESTSKPNPTTTQLPAITGTGFPVPHKEQPAIHPVNNRPTVSTPPPRRPYKRPSHPPVRIDTCIVGDDSTCDSAQNEMCRTEDGVSSCHCRPGYNRRKHRDTCRRVVSMLTSLRVDKLYDRKVKWQDTLTDPDSEEYQQLSYEASQAIESAMSMTPFSDDFINSRINSIYAAKNLETNEPAVYINMTIQLEENVDTIRPAVKHDIQRHLLRVIQRRNNNVGNSAIWVDSPPGSILALQDVDECSSAELHDCHHRATCSNTFGSFKCQCPDGSRDPWVGNIHRQGRHCETCSPEFCNNRGECRFEQGQQVCHCSGSFYGAQCEVDGEVLGVAIGASVAAAIIIILTLVCLCMWSRKWSREQKSAVGAGMGSPVFGYMATGPTVKTPNVGGPPYQVSIEDRIRWAQIADVMAQANHYAPEPGNAASRTTFGGYPTLPAHTMSVKGTLPVSTVTPPVPLPRLSLPNKPPLSTYGAFSQHGSIHQRTAALRTSVDTTSSSEEEDRADLLGRHFNAPRPKSRTSVANQSGIYYDVDYDRSDIYSKQNTIPMNTYTLNPQHQVRSFFR</sequence>
<dbReference type="InterPro" id="IPR001881">
    <property type="entry name" value="EGF-like_Ca-bd_dom"/>
</dbReference>
<gene>
    <name evidence="10" type="ORF">PYX00_009842</name>
</gene>
<feature type="region of interest" description="Disordered" evidence="6">
    <location>
        <begin position="273"/>
        <end position="324"/>
    </location>
</feature>
<dbReference type="SMART" id="SM00179">
    <property type="entry name" value="EGF_CA"/>
    <property type="match status" value="1"/>
</dbReference>
<feature type="signal peptide" evidence="8">
    <location>
        <begin position="1"/>
        <end position="35"/>
    </location>
</feature>
<evidence type="ECO:0000256" key="8">
    <source>
        <dbReference type="SAM" id="SignalP"/>
    </source>
</evidence>
<feature type="region of interest" description="Disordered" evidence="6">
    <location>
        <begin position="102"/>
        <end position="258"/>
    </location>
</feature>
<dbReference type="CDD" id="cd00054">
    <property type="entry name" value="EGF_CA"/>
    <property type="match status" value="1"/>
</dbReference>
<organism evidence="10">
    <name type="scientific">Menopon gallinae</name>
    <name type="common">poultry shaft louse</name>
    <dbReference type="NCBI Taxonomy" id="328185"/>
    <lineage>
        <taxon>Eukaryota</taxon>
        <taxon>Metazoa</taxon>
        <taxon>Ecdysozoa</taxon>
        <taxon>Arthropoda</taxon>
        <taxon>Hexapoda</taxon>
        <taxon>Insecta</taxon>
        <taxon>Pterygota</taxon>
        <taxon>Neoptera</taxon>
        <taxon>Paraneoptera</taxon>
        <taxon>Psocodea</taxon>
        <taxon>Troctomorpha</taxon>
        <taxon>Phthiraptera</taxon>
        <taxon>Amblycera</taxon>
        <taxon>Menoponidae</taxon>
        <taxon>Menopon</taxon>
    </lineage>
</organism>
<dbReference type="Pfam" id="PF07645">
    <property type="entry name" value="EGF_CA"/>
    <property type="match status" value="1"/>
</dbReference>
<feature type="chain" id="PRO_5043609951" description="EGF-like domain-containing protein" evidence="8">
    <location>
        <begin position="36"/>
        <end position="1302"/>
    </location>
</feature>
<dbReference type="FunFam" id="2.10.25.10:FF:000672">
    <property type="entry name" value="Uncharacterized protein, isoform C"/>
    <property type="match status" value="1"/>
</dbReference>
<dbReference type="Gene3D" id="2.10.25.10">
    <property type="entry name" value="Laminin"/>
    <property type="match status" value="1"/>
</dbReference>
<feature type="compositionally biased region" description="Basic and acidic residues" evidence="6">
    <location>
        <begin position="114"/>
        <end position="145"/>
    </location>
</feature>
<keyword evidence="4 5" id="KW-1015">Disulfide bond</keyword>
<evidence type="ECO:0000256" key="1">
    <source>
        <dbReference type="ARBA" id="ARBA00022536"/>
    </source>
</evidence>
<dbReference type="InterPro" id="IPR018097">
    <property type="entry name" value="EGF_Ca-bd_CS"/>
</dbReference>
<feature type="compositionally biased region" description="Basic and acidic residues" evidence="6">
    <location>
        <begin position="151"/>
        <end position="161"/>
    </location>
</feature>
<dbReference type="InterPro" id="IPR009030">
    <property type="entry name" value="Growth_fac_rcpt_cys_sf"/>
</dbReference>
<dbReference type="PROSITE" id="PS01187">
    <property type="entry name" value="EGF_CA"/>
    <property type="match status" value="1"/>
</dbReference>
<evidence type="ECO:0000256" key="6">
    <source>
        <dbReference type="SAM" id="MobiDB-lite"/>
    </source>
</evidence>
<feature type="compositionally biased region" description="Basic residues" evidence="6">
    <location>
        <begin position="464"/>
        <end position="474"/>
    </location>
</feature>
<feature type="compositionally biased region" description="Low complexity" evidence="6">
    <location>
        <begin position="598"/>
        <end position="616"/>
    </location>
</feature>
<keyword evidence="7" id="KW-1133">Transmembrane helix</keyword>
<dbReference type="PANTHER" id="PTHR24039">
    <property type="entry name" value="FIBRILLIN-RELATED"/>
    <property type="match status" value="1"/>
</dbReference>
<accession>A0AAW2HD85</accession>
<comment type="caution">
    <text evidence="5">Lacks conserved residue(s) required for the propagation of feature annotation.</text>
</comment>
<keyword evidence="3" id="KW-0677">Repeat</keyword>
<comment type="caution">
    <text evidence="10">The sequence shown here is derived from an EMBL/GenBank/DDBJ whole genome shotgun (WGS) entry which is preliminary data.</text>
</comment>
<dbReference type="PROSITE" id="PS50026">
    <property type="entry name" value="EGF_3"/>
    <property type="match status" value="2"/>
</dbReference>
<keyword evidence="7" id="KW-0812">Transmembrane</keyword>
<evidence type="ECO:0000256" key="2">
    <source>
        <dbReference type="ARBA" id="ARBA00022729"/>
    </source>
</evidence>